<evidence type="ECO:0000256" key="1">
    <source>
        <dbReference type="ARBA" id="ARBA00023163"/>
    </source>
</evidence>
<protein>
    <recommendedName>
        <fullName evidence="2">NusG-like N-terminal domain-containing protein</fullName>
    </recommendedName>
</protein>
<proteinExistence type="predicted"/>
<dbReference type="AlphaFoldDB" id="X1EE64"/>
<dbReference type="Pfam" id="PF02357">
    <property type="entry name" value="NusG"/>
    <property type="match status" value="1"/>
</dbReference>
<dbReference type="CDD" id="cd06091">
    <property type="entry name" value="KOW_NusG"/>
    <property type="match status" value="1"/>
</dbReference>
<dbReference type="InterPro" id="IPR006645">
    <property type="entry name" value="NGN-like_dom"/>
</dbReference>
<evidence type="ECO:0000259" key="2">
    <source>
        <dbReference type="Pfam" id="PF02357"/>
    </source>
</evidence>
<evidence type="ECO:0000313" key="3">
    <source>
        <dbReference type="EMBL" id="GAH31576.1"/>
    </source>
</evidence>
<feature type="non-terminal residue" evidence="3">
    <location>
        <position position="1"/>
    </location>
</feature>
<dbReference type="CDD" id="cd09895">
    <property type="entry name" value="NGN_SP_UpxY"/>
    <property type="match status" value="1"/>
</dbReference>
<dbReference type="SUPFAM" id="SSF82679">
    <property type="entry name" value="N-utilization substance G protein NusG, N-terminal domain"/>
    <property type="match status" value="1"/>
</dbReference>
<feature type="non-terminal residue" evidence="3">
    <location>
        <position position="168"/>
    </location>
</feature>
<dbReference type="EMBL" id="BARU01014185">
    <property type="protein sequence ID" value="GAH31576.1"/>
    <property type="molecule type" value="Genomic_DNA"/>
</dbReference>
<dbReference type="InterPro" id="IPR036735">
    <property type="entry name" value="NGN_dom_sf"/>
</dbReference>
<comment type="caution">
    <text evidence="3">The sequence shown here is derived from an EMBL/GenBank/DDBJ whole genome shotgun (WGS) entry which is preliminary data.</text>
</comment>
<gene>
    <name evidence="3" type="ORF">S03H2_25186</name>
</gene>
<accession>X1EE64</accession>
<organism evidence="3">
    <name type="scientific">marine sediment metagenome</name>
    <dbReference type="NCBI Taxonomy" id="412755"/>
    <lineage>
        <taxon>unclassified sequences</taxon>
        <taxon>metagenomes</taxon>
        <taxon>ecological metagenomes</taxon>
    </lineage>
</organism>
<feature type="domain" description="NusG-like N-terminal" evidence="2">
    <location>
        <begin position="14"/>
        <end position="71"/>
    </location>
</feature>
<reference evidence="3" key="1">
    <citation type="journal article" date="2014" name="Front. Microbiol.">
        <title>High frequency of phylogenetically diverse reductive dehalogenase-homologous genes in deep subseafloor sedimentary metagenomes.</title>
        <authorList>
            <person name="Kawai M."/>
            <person name="Futagami T."/>
            <person name="Toyoda A."/>
            <person name="Takaki Y."/>
            <person name="Nishi S."/>
            <person name="Hori S."/>
            <person name="Arai W."/>
            <person name="Tsubouchi T."/>
            <person name="Morono Y."/>
            <person name="Uchiyama I."/>
            <person name="Ito T."/>
            <person name="Fujiyama A."/>
            <person name="Inagaki F."/>
            <person name="Takami H."/>
        </authorList>
    </citation>
    <scope>NUCLEOTIDE SEQUENCE</scope>
    <source>
        <strain evidence="3">Expedition CK06-06</strain>
    </source>
</reference>
<sequence length="168" mass="18946">LTPEVESLTELGGTWWVGHTKPRFEKAFAWDMLSYGIGYFLPMREKVIFSGGRKRRVMLPLFTSYVFFCGTEKDRYTALTTNRLCQTIEVFDQEDMISELAAIEKALLSKADLDTYPHLPIGSRCRIISGPMMGTEGVVIERKNAKARMVLEVTILGQGAVMEIDADL</sequence>
<keyword evidence="1" id="KW-0804">Transcription</keyword>
<dbReference type="GO" id="GO:0006354">
    <property type="term" value="P:DNA-templated transcription elongation"/>
    <property type="evidence" value="ECO:0007669"/>
    <property type="project" value="InterPro"/>
</dbReference>
<dbReference type="InterPro" id="IPR008991">
    <property type="entry name" value="Translation_prot_SH3-like_sf"/>
</dbReference>
<name>X1EE64_9ZZZZ</name>
<dbReference type="SUPFAM" id="SSF50104">
    <property type="entry name" value="Translation proteins SH3-like domain"/>
    <property type="match status" value="1"/>
</dbReference>
<dbReference type="Gene3D" id="3.30.70.940">
    <property type="entry name" value="NusG, N-terminal domain"/>
    <property type="match status" value="1"/>
</dbReference>